<dbReference type="InterPro" id="IPR018087">
    <property type="entry name" value="Glyco_hydro_5_CS"/>
</dbReference>
<keyword evidence="7" id="KW-0119">Carbohydrate metabolism</keyword>
<proteinExistence type="inferred from homology"/>
<dbReference type="PROSITE" id="PS51164">
    <property type="entry name" value="CBM1_2"/>
    <property type="match status" value="1"/>
</dbReference>
<dbReference type="InterPro" id="IPR035971">
    <property type="entry name" value="CBD_sf"/>
</dbReference>
<evidence type="ECO:0000256" key="6">
    <source>
        <dbReference type="ARBA" id="ARBA00023001"/>
    </source>
</evidence>
<feature type="domain" description="CBM1" evidence="16">
    <location>
        <begin position="16"/>
        <end position="52"/>
    </location>
</feature>
<dbReference type="Pfam" id="PF00734">
    <property type="entry name" value="CBM_1"/>
    <property type="match status" value="1"/>
</dbReference>
<organism evidence="17 18">
    <name type="scientific">Acrodontium crateriforme</name>
    <dbReference type="NCBI Taxonomy" id="150365"/>
    <lineage>
        <taxon>Eukaryota</taxon>
        <taxon>Fungi</taxon>
        <taxon>Dikarya</taxon>
        <taxon>Ascomycota</taxon>
        <taxon>Pezizomycotina</taxon>
        <taxon>Dothideomycetes</taxon>
        <taxon>Dothideomycetidae</taxon>
        <taxon>Mycosphaerellales</taxon>
        <taxon>Teratosphaeriaceae</taxon>
        <taxon>Acrodontium</taxon>
    </lineage>
</organism>
<evidence type="ECO:0000256" key="5">
    <source>
        <dbReference type="ARBA" id="ARBA00022801"/>
    </source>
</evidence>
<evidence type="ECO:0000256" key="12">
    <source>
        <dbReference type="ARBA" id="ARBA00074271"/>
    </source>
</evidence>
<dbReference type="InterPro" id="IPR017853">
    <property type="entry name" value="GH"/>
</dbReference>
<dbReference type="PANTHER" id="PTHR34142">
    <property type="entry name" value="ENDO-BETA-1,4-GLUCANASE A"/>
    <property type="match status" value="1"/>
</dbReference>
<evidence type="ECO:0000256" key="11">
    <source>
        <dbReference type="ARBA" id="ARBA00059691"/>
    </source>
</evidence>
<dbReference type="GO" id="GO:0030248">
    <property type="term" value="F:cellulose binding"/>
    <property type="evidence" value="ECO:0007669"/>
    <property type="project" value="InterPro"/>
</dbReference>
<evidence type="ECO:0000256" key="3">
    <source>
        <dbReference type="ARBA" id="ARBA00012601"/>
    </source>
</evidence>
<dbReference type="FunFam" id="3.20.20.80:FF:000124">
    <property type="entry name" value="Exported cellulase"/>
    <property type="match status" value="1"/>
</dbReference>
<dbReference type="EC" id="3.2.1.4" evidence="3"/>
<feature type="signal peptide" evidence="15">
    <location>
        <begin position="1"/>
        <end position="17"/>
    </location>
</feature>
<evidence type="ECO:0000256" key="4">
    <source>
        <dbReference type="ARBA" id="ARBA00022729"/>
    </source>
</evidence>
<keyword evidence="8" id="KW-0873">Pyrrolidone carboxylic acid</keyword>
<evidence type="ECO:0000256" key="2">
    <source>
        <dbReference type="ARBA" id="ARBA00005641"/>
    </source>
</evidence>
<keyword evidence="10" id="KW-0624">Polysaccharide degradation</keyword>
<evidence type="ECO:0000256" key="15">
    <source>
        <dbReference type="SAM" id="SignalP"/>
    </source>
</evidence>
<protein>
    <recommendedName>
        <fullName evidence="12">Endoglucanase EG-II</fullName>
        <ecNumber evidence="3">3.2.1.4</ecNumber>
    </recommendedName>
</protein>
<sequence length="427" mass="44746">MKAVLVSTAAFAIQANAVSVYGQCGGKNWNGSGTCDAGSVCTYQNDYYSQCLPVSSNVSPTSSKSVSSSTTSKPRTTFKTKTTAVSTTHHPTSSSTSQPGKLKYGGINIAGFDFGCSIDGTCTVQGAYPPLLPNGNDGLGQMKHFVKDDGFNAFRLPTSWQYLVNDQLGNPLNAANLATYDKLVQGCVDAGAAFCEIDIHNYARYNGAIIGQGGPTNAQFAAFWGALAGRYASNSKVAFGLMNEPHNLDISTWAATVQAAVTAIRKAGANNLILLPGTSFASAGDFISSGSAAALNAVTNPDGTKTGLIFDVHRYLDSDNSGSSAECVTNNIDNTFAPLATWLRSNGRQAMLTETGGGNVASCIQYLSQELKYLAQNSDVYLGFTTWAAGSFDTAYTLSETPTQNSDGTWKDQSLVSQAIASAFRGS</sequence>
<keyword evidence="9 13" id="KW-0326">Glycosidase</keyword>
<evidence type="ECO:0000256" key="1">
    <source>
        <dbReference type="ARBA" id="ARBA00000966"/>
    </source>
</evidence>
<evidence type="ECO:0000256" key="8">
    <source>
        <dbReference type="ARBA" id="ARBA00023283"/>
    </source>
</evidence>
<dbReference type="Gene3D" id="3.20.20.80">
    <property type="entry name" value="Glycosidases"/>
    <property type="match status" value="1"/>
</dbReference>
<dbReference type="GO" id="GO:0008810">
    <property type="term" value="F:cellulase activity"/>
    <property type="evidence" value="ECO:0007669"/>
    <property type="project" value="UniProtKB-EC"/>
</dbReference>
<dbReference type="Pfam" id="PF00150">
    <property type="entry name" value="Cellulase"/>
    <property type="match status" value="1"/>
</dbReference>
<evidence type="ECO:0000259" key="16">
    <source>
        <dbReference type="PROSITE" id="PS51164"/>
    </source>
</evidence>
<evidence type="ECO:0000256" key="7">
    <source>
        <dbReference type="ARBA" id="ARBA00023277"/>
    </source>
</evidence>
<dbReference type="SUPFAM" id="SSF51445">
    <property type="entry name" value="(Trans)glycosidases"/>
    <property type="match status" value="1"/>
</dbReference>
<gene>
    <name evidence="17" type="ORF">R9X50_00725900</name>
</gene>
<evidence type="ECO:0000256" key="13">
    <source>
        <dbReference type="RuleBase" id="RU361153"/>
    </source>
</evidence>
<dbReference type="InterPro" id="IPR001547">
    <property type="entry name" value="Glyco_hydro_5"/>
</dbReference>
<evidence type="ECO:0000256" key="9">
    <source>
        <dbReference type="ARBA" id="ARBA00023295"/>
    </source>
</evidence>
<evidence type="ECO:0000256" key="10">
    <source>
        <dbReference type="ARBA" id="ARBA00023326"/>
    </source>
</evidence>
<feature type="chain" id="PRO_5042847953" description="Endoglucanase EG-II" evidence="15">
    <location>
        <begin position="18"/>
        <end position="427"/>
    </location>
</feature>
<keyword evidence="18" id="KW-1185">Reference proteome</keyword>
<dbReference type="SMART" id="SM00236">
    <property type="entry name" value="fCBD"/>
    <property type="match status" value="1"/>
</dbReference>
<name>A0AAQ3M9V9_9PEZI</name>
<dbReference type="InterPro" id="IPR000254">
    <property type="entry name" value="CBD"/>
</dbReference>
<dbReference type="PANTHER" id="PTHR34142:SF5">
    <property type="entry name" value="CBM1 DOMAIN-CONTAINING PROTEIN"/>
    <property type="match status" value="1"/>
</dbReference>
<keyword evidence="6" id="KW-0136">Cellulose degradation</keyword>
<keyword evidence="5 13" id="KW-0378">Hydrolase</keyword>
<dbReference type="PROSITE" id="PS00659">
    <property type="entry name" value="GLYCOSYL_HYDROL_F5"/>
    <property type="match status" value="1"/>
</dbReference>
<accession>A0AAQ3M9V9</accession>
<keyword evidence="4 15" id="KW-0732">Signal</keyword>
<feature type="compositionally biased region" description="Low complexity" evidence="14">
    <location>
        <begin position="55"/>
        <end position="97"/>
    </location>
</feature>
<dbReference type="EMBL" id="CP138591">
    <property type="protein sequence ID" value="WPH04369.1"/>
    <property type="molecule type" value="Genomic_DNA"/>
</dbReference>
<dbReference type="SUPFAM" id="SSF57180">
    <property type="entry name" value="Cellulose-binding domain"/>
    <property type="match status" value="1"/>
</dbReference>
<dbReference type="GO" id="GO:0005576">
    <property type="term" value="C:extracellular region"/>
    <property type="evidence" value="ECO:0007669"/>
    <property type="project" value="InterPro"/>
</dbReference>
<comment type="function">
    <text evidence="11">Endoglucanase (EG) that cleaves the internal beta-1,4-glucosidic bonds in cellulose. The degradation of cellulose involves an interplay between different cellulolytic enzymes. Hydrolysis starts with EGs, which cut internal glycosidic linkages to reduce the polymerization degree of the substrate and creates new chain ends for exocellobiohydrolases (CBHs). The CBH release the disaccharide cellobiose from the non-reducing end of the cellulose polymer chain. Finally, beta-1,4-glucosidases hydrolyze the cellobiose and other short cello-oligosaccharides into glucose units.</text>
</comment>
<evidence type="ECO:0000256" key="14">
    <source>
        <dbReference type="SAM" id="MobiDB-lite"/>
    </source>
</evidence>
<reference evidence="17 18" key="1">
    <citation type="submission" date="2023-11" db="EMBL/GenBank/DDBJ databases">
        <title>An acidophilic fungus is an integral part of prey digestion in a carnivorous sundew plant.</title>
        <authorList>
            <person name="Tsai I.J."/>
        </authorList>
    </citation>
    <scope>NUCLEOTIDE SEQUENCE [LARGE SCALE GENOMIC DNA]</scope>
    <source>
        <strain evidence="17">169a</strain>
    </source>
</reference>
<feature type="region of interest" description="Disordered" evidence="14">
    <location>
        <begin position="55"/>
        <end position="99"/>
    </location>
</feature>
<dbReference type="AlphaFoldDB" id="A0AAQ3M9V9"/>
<comment type="catalytic activity">
    <reaction evidence="1">
        <text>Endohydrolysis of (1-&gt;4)-beta-D-glucosidic linkages in cellulose, lichenin and cereal beta-D-glucans.</text>
        <dbReference type="EC" id="3.2.1.4"/>
    </reaction>
</comment>
<evidence type="ECO:0000313" key="18">
    <source>
        <dbReference type="Proteomes" id="UP001303373"/>
    </source>
</evidence>
<comment type="similarity">
    <text evidence="2 13">Belongs to the glycosyl hydrolase 5 (cellulase A) family.</text>
</comment>
<dbReference type="Proteomes" id="UP001303373">
    <property type="component" value="Chromosome 12"/>
</dbReference>
<dbReference type="GO" id="GO:0030245">
    <property type="term" value="P:cellulose catabolic process"/>
    <property type="evidence" value="ECO:0007669"/>
    <property type="project" value="UniProtKB-KW"/>
</dbReference>
<evidence type="ECO:0000313" key="17">
    <source>
        <dbReference type="EMBL" id="WPH04369.1"/>
    </source>
</evidence>
<dbReference type="PROSITE" id="PS00562">
    <property type="entry name" value="CBM1_1"/>
    <property type="match status" value="1"/>
</dbReference>